<dbReference type="Gene3D" id="2.60.40.10">
    <property type="entry name" value="Immunoglobulins"/>
    <property type="match status" value="4"/>
</dbReference>
<reference evidence="3" key="1">
    <citation type="submission" date="2020-11" db="EMBL/GenBank/DDBJ databases">
        <authorList>
            <person name="Tran Van P."/>
        </authorList>
    </citation>
    <scope>NUCLEOTIDE SEQUENCE</scope>
</reference>
<dbReference type="PANTHER" id="PTHR46708:SF2">
    <property type="entry name" value="FIBRONECTIN TYPE-III DOMAIN-CONTAINING PROTEIN"/>
    <property type="match status" value="1"/>
</dbReference>
<dbReference type="SUPFAM" id="SSF49265">
    <property type="entry name" value="Fibronectin type III"/>
    <property type="match status" value="3"/>
</dbReference>
<dbReference type="InterPro" id="IPR050991">
    <property type="entry name" value="ECM_Regulatory_Proteins"/>
</dbReference>
<dbReference type="AlphaFoldDB" id="A0A7R9DBW7"/>
<gene>
    <name evidence="3" type="ORF">TCEB3V08_LOCUS11128</name>
</gene>
<dbReference type="PROSITE" id="PS50853">
    <property type="entry name" value="FN3"/>
    <property type="match status" value="4"/>
</dbReference>
<keyword evidence="1" id="KW-0677">Repeat</keyword>
<dbReference type="InterPro" id="IPR036116">
    <property type="entry name" value="FN3_sf"/>
</dbReference>
<feature type="domain" description="Fibronectin type-III" evidence="2">
    <location>
        <begin position="574"/>
        <end position="666"/>
    </location>
</feature>
<name>A0A7R9DBW7_TIMCR</name>
<organism evidence="3">
    <name type="scientific">Timema cristinae</name>
    <name type="common">Walking stick</name>
    <dbReference type="NCBI Taxonomy" id="61476"/>
    <lineage>
        <taxon>Eukaryota</taxon>
        <taxon>Metazoa</taxon>
        <taxon>Ecdysozoa</taxon>
        <taxon>Arthropoda</taxon>
        <taxon>Hexapoda</taxon>
        <taxon>Insecta</taxon>
        <taxon>Pterygota</taxon>
        <taxon>Neoptera</taxon>
        <taxon>Polyneoptera</taxon>
        <taxon>Phasmatodea</taxon>
        <taxon>Timematodea</taxon>
        <taxon>Timematoidea</taxon>
        <taxon>Timematidae</taxon>
        <taxon>Timema</taxon>
    </lineage>
</organism>
<evidence type="ECO:0000313" key="3">
    <source>
        <dbReference type="EMBL" id="CAD7411865.1"/>
    </source>
</evidence>
<dbReference type="SMART" id="SM00060">
    <property type="entry name" value="FN3"/>
    <property type="match status" value="4"/>
</dbReference>
<dbReference type="PANTHER" id="PTHR46708">
    <property type="entry name" value="TENASCIN"/>
    <property type="match status" value="1"/>
</dbReference>
<dbReference type="CDD" id="cd00063">
    <property type="entry name" value="FN3"/>
    <property type="match status" value="3"/>
</dbReference>
<dbReference type="InterPro" id="IPR003961">
    <property type="entry name" value="FN3_dom"/>
</dbReference>
<proteinExistence type="predicted"/>
<evidence type="ECO:0000256" key="1">
    <source>
        <dbReference type="ARBA" id="ARBA00022737"/>
    </source>
</evidence>
<evidence type="ECO:0000259" key="2">
    <source>
        <dbReference type="PROSITE" id="PS50853"/>
    </source>
</evidence>
<dbReference type="InterPro" id="IPR013783">
    <property type="entry name" value="Ig-like_fold"/>
</dbReference>
<protein>
    <recommendedName>
        <fullName evidence="2">Fibronectin type-III domain-containing protein</fullName>
    </recommendedName>
</protein>
<accession>A0A7R9DBW7</accession>
<feature type="domain" description="Fibronectin type-III" evidence="2">
    <location>
        <begin position="667"/>
        <end position="762"/>
    </location>
</feature>
<feature type="domain" description="Fibronectin type-III" evidence="2">
    <location>
        <begin position="15"/>
        <end position="104"/>
    </location>
</feature>
<dbReference type="Pfam" id="PF00041">
    <property type="entry name" value="fn3"/>
    <property type="match status" value="3"/>
</dbReference>
<feature type="domain" description="Fibronectin type-III" evidence="2">
    <location>
        <begin position="245"/>
        <end position="341"/>
    </location>
</feature>
<sequence length="845" mass="90053">MKTIDVNNNISAPKPARNLNFPYVNTTFIEADWEAPADQSDCIDYYQVCMTVSGGTACVNQTLDNPTTSYPELRPCTLHTVDVTAWTEGARSSVISAQVNTHNEVANHECVEWYEVCWKGEQIESCNNSTDIQDFITGLTPCGEFQDLITGLTPCGEYSANVTAVGAAGSSVTSHLVVHTRNIGQETGEKGCTTQTRAITKATITGLISCVNYTVNVTAGGVLKNSNAVSTPVMTNSTLMQDKPAIQNLSLSRDSEGNITVTWHPLVEGMMCVRSYNVCWEKQSQPEDNQCLELPSSENHLTISGLHSGATYTVEVSAVLVTGETSEIIREDIPISGIALKKDFQPKLLRGDHGGGLTSFPGRFKLAATLSHTDNNDKASGKPSVCCPGDTRISGRGTSHRFVKYSDFTGSIHQLVICLSDTYKMKCLSVGEHIHVTAGSEPIEMRCCSSTPDRDSNLDLPVTGSLVYCESSALDHVATKVEKMLIHFAAVLYLVGAVSSQTNCSVSSQTNCSGKSLVVYLVGAVSSQTICSGKSLVVYLVGTVSSQTNCSGKSLVLYLVGAVSSQTNCSAVESVSQLKVVSTSGSMVSIQWRAPSDTDCLEEYQVCWSLADGTQSNCTAQSRHEHTTTNITGLSPCTSYVINVTSVGSSGDSSEAVGTTATSAPDKVSQLKVTSTSVSTISIQWRPPSNADCLVGYQVCCSLADGTQSNCTTQTRHEHAATNITGLTPCTNFVVNVTTIGSSGNSSEAVDINVSSGGVEPPPNSPGYGLDDAGIIVNAILLRFQQDSSSVLGHTEHQGLLLEACAVILRKTSWIHQSSSLGARELFDRPRRSVESHKRPKIPLE</sequence>
<dbReference type="EMBL" id="OC322477">
    <property type="protein sequence ID" value="CAD7411865.1"/>
    <property type="molecule type" value="Genomic_DNA"/>
</dbReference>